<organism evidence="3">
    <name type="scientific">Fagus sylvatica</name>
    <name type="common">Beechnut</name>
    <dbReference type="NCBI Taxonomy" id="28930"/>
    <lineage>
        <taxon>Eukaryota</taxon>
        <taxon>Viridiplantae</taxon>
        <taxon>Streptophyta</taxon>
        <taxon>Embryophyta</taxon>
        <taxon>Tracheophyta</taxon>
        <taxon>Spermatophyta</taxon>
        <taxon>Magnoliopsida</taxon>
        <taxon>eudicotyledons</taxon>
        <taxon>Gunneridae</taxon>
        <taxon>Pentapetalae</taxon>
        <taxon>rosids</taxon>
        <taxon>fabids</taxon>
        <taxon>Fagales</taxon>
        <taxon>Fagaceae</taxon>
        <taxon>Fagus</taxon>
    </lineage>
</organism>
<proteinExistence type="predicted"/>
<dbReference type="PANTHER" id="PTHR47591:SF13">
    <property type="entry name" value="OS02G0293900 PROTEIN"/>
    <property type="match status" value="1"/>
</dbReference>
<feature type="compositionally biased region" description="Polar residues" evidence="1">
    <location>
        <begin position="43"/>
        <end position="54"/>
    </location>
</feature>
<dbReference type="AlphaFoldDB" id="A0A2N9E5Y5"/>
<name>A0A2N9E5Y5_FAGSY</name>
<feature type="compositionally biased region" description="Polar residues" evidence="1">
    <location>
        <begin position="225"/>
        <end position="235"/>
    </location>
</feature>
<feature type="domain" description="C2H2-type" evidence="2">
    <location>
        <begin position="125"/>
        <end position="145"/>
    </location>
</feature>
<dbReference type="InterPro" id="IPR013087">
    <property type="entry name" value="Znf_C2H2_type"/>
</dbReference>
<gene>
    <name evidence="3" type="ORF">FSB_LOCUS2229</name>
</gene>
<sequence length="275" mass="29359">MNNPRDSSPDKPSSDEQQSNHDSPQNASDEAIVQETEIGGGSSSTPPHEAQQTGDDADVGFGESMTKLVGDEGHDATDIVKGPHEGSLRNRRSHNDELGASSNTGIQRPKRKAELLDPPSCDPNCVVCGKQFGSWKAVFGHMRSHPERQWRGVFPPPAGNWDPLASLDKEADKPDIGLQAQEEIATTLLSVAQGVLSGISTPAALTTNVEKGDDSAINEGFKDATSITEASSSSPMGGLGIDLNQPQEKDHKPPILDLNVRPTERDPEIVSDDEE</sequence>
<dbReference type="EMBL" id="OIVN01000104">
    <property type="protein sequence ID" value="SPC74347.1"/>
    <property type="molecule type" value="Genomic_DNA"/>
</dbReference>
<dbReference type="PANTHER" id="PTHR47591">
    <property type="entry name" value="ZINC FINGER PROTEIN ZAT2-RELATED"/>
    <property type="match status" value="1"/>
</dbReference>
<protein>
    <recommendedName>
        <fullName evidence="2">C2H2-type domain-containing protein</fullName>
    </recommendedName>
</protein>
<feature type="compositionally biased region" description="Polar residues" evidence="1">
    <location>
        <begin position="16"/>
        <end position="28"/>
    </location>
</feature>
<dbReference type="Pfam" id="PF13912">
    <property type="entry name" value="zf-C2H2_6"/>
    <property type="match status" value="1"/>
</dbReference>
<feature type="region of interest" description="Disordered" evidence="1">
    <location>
        <begin position="1"/>
        <end position="120"/>
    </location>
</feature>
<reference evidence="3" key="1">
    <citation type="submission" date="2018-02" db="EMBL/GenBank/DDBJ databases">
        <authorList>
            <person name="Cohen D.B."/>
            <person name="Kent A.D."/>
        </authorList>
    </citation>
    <scope>NUCLEOTIDE SEQUENCE</scope>
</reference>
<evidence type="ECO:0000259" key="2">
    <source>
        <dbReference type="PROSITE" id="PS00028"/>
    </source>
</evidence>
<accession>A0A2N9E5Y5</accession>
<evidence type="ECO:0000256" key="1">
    <source>
        <dbReference type="SAM" id="MobiDB-lite"/>
    </source>
</evidence>
<feature type="compositionally biased region" description="Basic and acidic residues" evidence="1">
    <location>
        <begin position="69"/>
        <end position="97"/>
    </location>
</feature>
<evidence type="ECO:0000313" key="3">
    <source>
        <dbReference type="EMBL" id="SPC74347.1"/>
    </source>
</evidence>
<dbReference type="PROSITE" id="PS00028">
    <property type="entry name" value="ZINC_FINGER_C2H2_1"/>
    <property type="match status" value="1"/>
</dbReference>
<feature type="region of interest" description="Disordered" evidence="1">
    <location>
        <begin position="222"/>
        <end position="275"/>
    </location>
</feature>